<feature type="region of interest" description="Disordered" evidence="1">
    <location>
        <begin position="855"/>
        <end position="907"/>
    </location>
</feature>
<feature type="compositionally biased region" description="Basic residues" evidence="1">
    <location>
        <begin position="158"/>
        <end position="174"/>
    </location>
</feature>
<dbReference type="Proteomes" id="UP001497457">
    <property type="component" value="Chromosome 15b"/>
</dbReference>
<evidence type="ECO:0000256" key="1">
    <source>
        <dbReference type="SAM" id="MobiDB-lite"/>
    </source>
</evidence>
<feature type="compositionally biased region" description="Low complexity" evidence="1">
    <location>
        <begin position="33"/>
        <end position="68"/>
    </location>
</feature>
<organism evidence="2 3">
    <name type="scientific">Urochloa decumbens</name>
    <dbReference type="NCBI Taxonomy" id="240449"/>
    <lineage>
        <taxon>Eukaryota</taxon>
        <taxon>Viridiplantae</taxon>
        <taxon>Streptophyta</taxon>
        <taxon>Embryophyta</taxon>
        <taxon>Tracheophyta</taxon>
        <taxon>Spermatophyta</taxon>
        <taxon>Magnoliopsida</taxon>
        <taxon>Liliopsida</taxon>
        <taxon>Poales</taxon>
        <taxon>Poaceae</taxon>
        <taxon>PACMAD clade</taxon>
        <taxon>Panicoideae</taxon>
        <taxon>Panicodae</taxon>
        <taxon>Paniceae</taxon>
        <taxon>Melinidinae</taxon>
        <taxon>Urochloa</taxon>
    </lineage>
</organism>
<dbReference type="InterPro" id="IPR053253">
    <property type="entry name" value="Sex_diff_modulator"/>
</dbReference>
<proteinExistence type="predicted"/>
<feature type="region of interest" description="Disordered" evidence="1">
    <location>
        <begin position="925"/>
        <end position="946"/>
    </location>
</feature>
<reference evidence="3" key="1">
    <citation type="submission" date="2024-06" db="EMBL/GenBank/DDBJ databases">
        <authorList>
            <person name="Ryan C."/>
        </authorList>
    </citation>
    <scope>NUCLEOTIDE SEQUENCE [LARGE SCALE GENOMIC DNA]</scope>
</reference>
<reference evidence="2 3" key="2">
    <citation type="submission" date="2024-10" db="EMBL/GenBank/DDBJ databases">
        <authorList>
            <person name="Ryan C."/>
        </authorList>
    </citation>
    <scope>NUCLEOTIDE SEQUENCE [LARGE SCALE GENOMIC DNA]</scope>
</reference>
<accession>A0ABC8Y594</accession>
<feature type="compositionally biased region" description="Low complexity" evidence="1">
    <location>
        <begin position="598"/>
        <end position="607"/>
    </location>
</feature>
<feature type="compositionally biased region" description="Basic and acidic residues" evidence="1">
    <location>
        <begin position="232"/>
        <end position="241"/>
    </location>
</feature>
<feature type="region of interest" description="Disordered" evidence="1">
    <location>
        <begin position="1"/>
        <end position="102"/>
    </location>
</feature>
<feature type="compositionally biased region" description="Pro residues" evidence="1">
    <location>
        <begin position="341"/>
        <end position="358"/>
    </location>
</feature>
<keyword evidence="3" id="KW-1185">Reference proteome</keyword>
<protein>
    <submittedName>
        <fullName evidence="2">Uncharacterized protein</fullName>
    </submittedName>
</protein>
<feature type="compositionally biased region" description="Basic and acidic residues" evidence="1">
    <location>
        <begin position="675"/>
        <end position="684"/>
    </location>
</feature>
<feature type="region of interest" description="Disordered" evidence="1">
    <location>
        <begin position="598"/>
        <end position="732"/>
    </location>
</feature>
<feature type="compositionally biased region" description="Low complexity" evidence="1">
    <location>
        <begin position="13"/>
        <end position="25"/>
    </location>
</feature>
<feature type="compositionally biased region" description="Low complexity" evidence="1">
    <location>
        <begin position="293"/>
        <end position="314"/>
    </location>
</feature>
<dbReference type="PANTHER" id="PTHR33087">
    <property type="entry name" value="OS07G0539200 PROTEIN"/>
    <property type="match status" value="1"/>
</dbReference>
<evidence type="ECO:0000313" key="2">
    <source>
        <dbReference type="EMBL" id="CAL4936854.1"/>
    </source>
</evidence>
<feature type="region of interest" description="Disordered" evidence="1">
    <location>
        <begin position="796"/>
        <end position="816"/>
    </location>
</feature>
<evidence type="ECO:0000313" key="3">
    <source>
        <dbReference type="Proteomes" id="UP001497457"/>
    </source>
</evidence>
<feature type="region of interest" description="Disordered" evidence="1">
    <location>
        <begin position="122"/>
        <end position="381"/>
    </location>
</feature>
<dbReference type="EMBL" id="OZ075125">
    <property type="protein sequence ID" value="CAL4936854.1"/>
    <property type="molecule type" value="Genomic_DNA"/>
</dbReference>
<name>A0ABC8Y594_9POAL</name>
<sequence length="1023" mass="108328">MPAASAAGQTNLTPAAAPAPASTSPTPAPTPAPASTSHATTPAPAPAATATTPAPDSSPLDTPRAARPSPLPSSPLSPTARPFYPGESSTGRPKTVRWSDMDEDGLDLVDYELSPSPRLSYLEVARGHSPGATDALSSETPARAPPATAEPAPGERPRPRRRRPSRRARKRRPAPTRPAAQLQAVDDRPTNRPPDPSRPGAANPANQQRRRPRVDEDGFQEAMSRSTRRRLRQQEQAENRAAHNTRGRGIPPELLDRDCWRPRAPPLNVTGRPAPSGQNTAARTTTGDRRFIRTSSPSTPTASQAPSRTPSPSTVRRHASAPGGSREATGQQRFVRVDNSPTPPVSEAPSSTPSPPDSPAIDYSTAGSTGSRRTAAAEPERCYVDRSPAMVEEEARLRFALIAQVGNASRDFSAADISRAVAEATNLDADHFPVIPTFPESFLLMCSSQEARDRALGASPVPAAATFLSLRPWTRLVRADSTILYHKVGIEIDEIPEHAWDLDTASKLLAKHAWIEHLDPVTTAKTDMSTFKLTAWTKDPLSIQTSKTLCIAEPELRITYSSEDMQRIFGNLEPYLQQKTILEYPVSIHLRSIADFSPCTPSSSDSSPSEDGDSGSDGNPDRSYGFRRGVGPRLSGFPRRQGGINGDGGDAPAGGGNDAAQVGRGHCHKPVQEAPRSKAEEAAHTRQKNFPKVVSNTSQPTRDDADAPVSAATAAGDKDAVHARPAACSPAATGEPAALSAAKDKEASHARTAVGSLAATGEPAALSADRATICAVTFQEWTTHALDPMLIELGLAGPASGQRDEPPRPSTNGMKDPALVCSVPVCPPRVDAGHIAEREDPMLIDATAAPVTNADTAAVGGPATPGLNATVASLPRPEDQAKLGPASTDEDDGSPPGFSRAGPSKEGKLHAFTAQVQLKIRSPLAPRPAKTKRAAPTIPRQELPKRSSRLATHPLANVPSAKRAEVVLMRRFGMTPEPTAPNTEGKKAYDQLYKSGLLEHNFEAIRDLSPALQCVSPFLGTQA</sequence>
<feature type="compositionally biased region" description="Gly residues" evidence="1">
    <location>
        <begin position="643"/>
        <end position="657"/>
    </location>
</feature>
<feature type="compositionally biased region" description="Polar residues" evidence="1">
    <location>
        <begin position="276"/>
        <end position="285"/>
    </location>
</feature>
<dbReference type="AlphaFoldDB" id="A0ABC8Y594"/>
<gene>
    <name evidence="2" type="ORF">URODEC1_LOCUS30186</name>
</gene>
<dbReference type="PANTHER" id="PTHR33087:SF31">
    <property type="entry name" value="OS06G0482850 PROTEIN"/>
    <property type="match status" value="1"/>
</dbReference>
<feature type="compositionally biased region" description="Low complexity" evidence="1">
    <location>
        <begin position="137"/>
        <end position="152"/>
    </location>
</feature>